<feature type="transmembrane region" description="Helical" evidence="7">
    <location>
        <begin position="755"/>
        <end position="780"/>
    </location>
</feature>
<keyword evidence="11" id="KW-1185">Reference proteome</keyword>
<feature type="compositionally biased region" description="Basic residues" evidence="6">
    <location>
        <begin position="250"/>
        <end position="260"/>
    </location>
</feature>
<evidence type="ECO:0000256" key="4">
    <source>
        <dbReference type="ARBA" id="ARBA00023136"/>
    </source>
</evidence>
<comment type="subcellular location">
    <subcellularLocation>
        <location evidence="1">Membrane</location>
        <topology evidence="1">Multi-pass membrane protein</topology>
    </subcellularLocation>
</comment>
<sequence>MSNSPNEQPAYELFPAEINQAGARVEHSQNGDPPPSDAGPVANSPPRGGEQVGEPSRGNRVRFRSFSSFREADDRTPEPEPVPTPARPAYYRNDSDYSVRSYHSMRDLLAPYDVSANASDQYVADFISATPPERNNVNRPLEQTPVNELGRPRTEITTPERTMSVRDRFRHAGDLIRQRTVFLGERLGRDNFDDGGDLGASLLPDDLEGALPPLHPAGLDEEKAGIDDHNGMPPEPLPSAEAHRLVRSVTQHHMRRRRPRSAYVRSGQSTPEGGGRPDSWYGSGRLGGGGILSQLLKLHASQGSGTASTTVSDAESDTESGRSSGAATPKKEKLKWYKKNHQSTASLVEASMNLSKVSMPASTDALMTPKRGRRKPPRKTRLEDEIRVTIHIAEILARHRYIMQLCRALMRYGAPTHRMEEYMKMTARVLEVEGQFLYLPGCMIMSFDDPTTRTAEVKLVRVVQGVDLGRLADTHNVYKNVVHDMIGVEEAISELDQIMNRKPRFNKWLLVPAYGFASVAVGPFAFQARPIDMPIIFLLGSLVGLMQHVLAPKSVLYSNVFEVTAAVLTSFLARAFGSIRGTLQGEEQHLFCFSALAQSSIALILPGFMVLCSSLELQSHQIIAGSIRMVYAIIYSLFLGYGVTVGTTIYGLIDVNATSEKSCPNLEVWGKGSDYTRRFVFVPIFVIFIAIINQAKWKQLPVMIVIALSGYVTNYFSTTKLGSNSEVANTVGAFTIGLLGNLYSRLWHGHAAAAILPAIFVLVPSGLASSGSLIAGLNYADSVRDGLQSGNSSNVASQDTSIASLGFGMVQIAIGITVGLFVSALVVYPFGKRRSGLFNF</sequence>
<feature type="region of interest" description="Disordered" evidence="6">
    <location>
        <begin position="303"/>
        <end position="336"/>
    </location>
</feature>
<feature type="domain" description="Threonine/Serine exporter ThrE" evidence="9">
    <location>
        <begin position="679"/>
        <end position="825"/>
    </location>
</feature>
<keyword evidence="4 7" id="KW-0472">Membrane</keyword>
<dbReference type="PANTHER" id="PTHR31082">
    <property type="entry name" value="PHEROMONE-REGULATED MEMBRANE PROTEIN 10"/>
    <property type="match status" value="1"/>
</dbReference>
<feature type="transmembrane region" description="Helical" evidence="7">
    <location>
        <begin position="800"/>
        <end position="828"/>
    </location>
</feature>
<comment type="caution">
    <text evidence="10">The sequence shown here is derived from an EMBL/GenBank/DDBJ whole genome shotgun (WGS) entry which is preliminary data.</text>
</comment>
<gene>
    <name evidence="10" type="ORF">BDW59DRAFT_148381</name>
</gene>
<keyword evidence="2 7" id="KW-0812">Transmembrane</keyword>
<organism evidence="10 11">
    <name type="scientific">Aspergillus cavernicola</name>
    <dbReference type="NCBI Taxonomy" id="176166"/>
    <lineage>
        <taxon>Eukaryota</taxon>
        <taxon>Fungi</taxon>
        <taxon>Dikarya</taxon>
        <taxon>Ascomycota</taxon>
        <taxon>Pezizomycotina</taxon>
        <taxon>Eurotiomycetes</taxon>
        <taxon>Eurotiomycetidae</taxon>
        <taxon>Eurotiales</taxon>
        <taxon>Aspergillaceae</taxon>
        <taxon>Aspergillus</taxon>
        <taxon>Aspergillus subgen. Nidulantes</taxon>
    </lineage>
</organism>
<name>A0ABR4I7U6_9EURO</name>
<evidence type="ECO:0000259" key="8">
    <source>
        <dbReference type="Pfam" id="PF06738"/>
    </source>
</evidence>
<feature type="transmembrane region" description="Helical" evidence="7">
    <location>
        <begin position="533"/>
        <end position="551"/>
    </location>
</feature>
<feature type="transmembrane region" description="Helical" evidence="7">
    <location>
        <begin position="723"/>
        <end position="743"/>
    </location>
</feature>
<evidence type="ECO:0000313" key="11">
    <source>
        <dbReference type="Proteomes" id="UP001610335"/>
    </source>
</evidence>
<evidence type="ECO:0000313" key="10">
    <source>
        <dbReference type="EMBL" id="KAL2823821.1"/>
    </source>
</evidence>
<feature type="transmembrane region" description="Helical" evidence="7">
    <location>
        <begin position="675"/>
        <end position="693"/>
    </location>
</feature>
<comment type="similarity">
    <text evidence="5">Belongs to the ThrE exporter (TC 2.A.79) family.</text>
</comment>
<feature type="transmembrane region" description="Helical" evidence="7">
    <location>
        <begin position="595"/>
        <end position="617"/>
    </location>
</feature>
<dbReference type="EMBL" id="JBFXLS010000049">
    <property type="protein sequence ID" value="KAL2823821.1"/>
    <property type="molecule type" value="Genomic_DNA"/>
</dbReference>
<dbReference type="InterPro" id="IPR024528">
    <property type="entry name" value="ThrE_2"/>
</dbReference>
<dbReference type="Pfam" id="PF06738">
    <property type="entry name" value="ThrE"/>
    <property type="match status" value="1"/>
</dbReference>
<evidence type="ECO:0008006" key="12">
    <source>
        <dbReference type="Google" id="ProtNLM"/>
    </source>
</evidence>
<feature type="region of interest" description="Disordered" evidence="6">
    <location>
        <begin position="249"/>
        <end position="285"/>
    </location>
</feature>
<evidence type="ECO:0000259" key="9">
    <source>
        <dbReference type="Pfam" id="PF12821"/>
    </source>
</evidence>
<feature type="compositionally biased region" description="Polar residues" evidence="6">
    <location>
        <begin position="303"/>
        <end position="313"/>
    </location>
</feature>
<feature type="compositionally biased region" description="Basic residues" evidence="6">
    <location>
        <begin position="370"/>
        <end position="379"/>
    </location>
</feature>
<evidence type="ECO:0000256" key="6">
    <source>
        <dbReference type="SAM" id="MobiDB-lite"/>
    </source>
</evidence>
<dbReference type="PANTHER" id="PTHR31082:SF10">
    <property type="entry name" value="DUF1212 DOMAIN MEMBRANE PROTEIN (AFU_ORTHOLOGUE AFUA_3G01440)"/>
    <property type="match status" value="1"/>
</dbReference>
<protein>
    <recommendedName>
        <fullName evidence="12">DUF1212-domain-containing protein</fullName>
    </recommendedName>
</protein>
<evidence type="ECO:0000256" key="5">
    <source>
        <dbReference type="ARBA" id="ARBA00034125"/>
    </source>
</evidence>
<reference evidence="10 11" key="1">
    <citation type="submission" date="2024-07" db="EMBL/GenBank/DDBJ databases">
        <title>Section-level genome sequencing and comparative genomics of Aspergillus sections Usti and Cavernicolus.</title>
        <authorList>
            <consortium name="Lawrence Berkeley National Laboratory"/>
            <person name="Nybo J.L."/>
            <person name="Vesth T.C."/>
            <person name="Theobald S."/>
            <person name="Frisvad J.C."/>
            <person name="Larsen T.O."/>
            <person name="Kjaerboelling I."/>
            <person name="Rothschild-Mancinelli K."/>
            <person name="Lyhne E.K."/>
            <person name="Kogle M.E."/>
            <person name="Barry K."/>
            <person name="Clum A."/>
            <person name="Na H."/>
            <person name="Ledsgaard L."/>
            <person name="Lin J."/>
            <person name="Lipzen A."/>
            <person name="Kuo A."/>
            <person name="Riley R."/>
            <person name="Mondo S."/>
            <person name="LaButti K."/>
            <person name="Haridas S."/>
            <person name="Pangalinan J."/>
            <person name="Salamov A.A."/>
            <person name="Simmons B.A."/>
            <person name="Magnuson J.K."/>
            <person name="Chen J."/>
            <person name="Drula E."/>
            <person name="Henrissat B."/>
            <person name="Wiebenga A."/>
            <person name="Lubbers R.J."/>
            <person name="Gomes A.C."/>
            <person name="Makela M.R."/>
            <person name="Stajich J."/>
            <person name="Grigoriev I.V."/>
            <person name="Mortensen U.H."/>
            <person name="De vries R.P."/>
            <person name="Baker S.E."/>
            <person name="Andersen M.R."/>
        </authorList>
    </citation>
    <scope>NUCLEOTIDE SEQUENCE [LARGE SCALE GENOMIC DNA]</scope>
    <source>
        <strain evidence="10 11">CBS 600.67</strain>
    </source>
</reference>
<evidence type="ECO:0000256" key="3">
    <source>
        <dbReference type="ARBA" id="ARBA00022989"/>
    </source>
</evidence>
<keyword evidence="3 7" id="KW-1133">Transmembrane helix</keyword>
<feature type="transmembrane region" description="Helical" evidence="7">
    <location>
        <begin position="700"/>
        <end position="717"/>
    </location>
</feature>
<dbReference type="Proteomes" id="UP001610335">
    <property type="component" value="Unassembled WGS sequence"/>
</dbReference>
<dbReference type="Pfam" id="PF12821">
    <property type="entry name" value="ThrE_2"/>
    <property type="match status" value="1"/>
</dbReference>
<feature type="region of interest" description="Disordered" evidence="6">
    <location>
        <begin position="1"/>
        <end position="93"/>
    </location>
</feature>
<proteinExistence type="inferred from homology"/>
<evidence type="ECO:0000256" key="2">
    <source>
        <dbReference type="ARBA" id="ARBA00022692"/>
    </source>
</evidence>
<feature type="transmembrane region" description="Helical" evidence="7">
    <location>
        <begin position="629"/>
        <end position="653"/>
    </location>
</feature>
<feature type="domain" description="Threonine/serine exporter-like N-terminal" evidence="8">
    <location>
        <begin position="400"/>
        <end position="649"/>
    </location>
</feature>
<feature type="transmembrane region" description="Helical" evidence="7">
    <location>
        <begin position="508"/>
        <end position="527"/>
    </location>
</feature>
<accession>A0ABR4I7U6</accession>
<dbReference type="InterPro" id="IPR010619">
    <property type="entry name" value="ThrE-like_N"/>
</dbReference>
<feature type="region of interest" description="Disordered" evidence="6">
    <location>
        <begin position="360"/>
        <end position="380"/>
    </location>
</feature>
<evidence type="ECO:0000256" key="1">
    <source>
        <dbReference type="ARBA" id="ARBA00004141"/>
    </source>
</evidence>
<evidence type="ECO:0000256" key="7">
    <source>
        <dbReference type="SAM" id="Phobius"/>
    </source>
</evidence>
<dbReference type="InterPro" id="IPR051361">
    <property type="entry name" value="ThrE/Ser_Exporter"/>
</dbReference>